<feature type="binding site" evidence="9">
    <location>
        <position position="271"/>
    </location>
    <ligand>
        <name>substrate</name>
    </ligand>
</feature>
<sequence>MSRTAAPAAGSGVRPVSRPVRISLLCHDCRPAAVLARGVLMSRLIRTAALLAALGVLPLLAGCSELTGKASAEQGPDGLGDPDSPFWVDPKSPAAAQLRQWQREGRGKDAATLRQIARRPVALWPSGKDAGATVRAATRAAEKADRTAVFVAYHIPHRDCGQHSAGGAEDAAAYQRWIWSFAEGIGNRRALVVLEPDAVGHNVDGCTPPQYHRERYELLRAAIDRLKQQPRTQVYLDAGNPGWLKDPARLAGPLRSAGIGRADGFALNVANFQSVAVNREYGHRLSRMLGGKHFVIDTSRNGLGPLTGNRREGWCNPPGRALGRPPTTATGDALVDAYLWIKRPGESDGACRGGPAAGTWWPDYALGLARRAA</sequence>
<dbReference type="PANTHER" id="PTHR34876:SF4">
    <property type="entry name" value="1,4-BETA-D-GLUCAN CELLOBIOHYDROLASE C-RELATED"/>
    <property type="match status" value="1"/>
</dbReference>
<feature type="binding site" evidence="9">
    <location>
        <position position="346"/>
    </location>
    <ligand>
        <name>substrate</name>
    </ligand>
</feature>
<dbReference type="GO" id="GO:0030245">
    <property type="term" value="P:cellulose catabolic process"/>
    <property type="evidence" value="ECO:0007669"/>
    <property type="project" value="UniProtKB-KW"/>
</dbReference>
<feature type="active site" evidence="10">
    <location>
        <position position="159"/>
    </location>
</feature>
<proteinExistence type="inferred from homology"/>
<gene>
    <name evidence="12" type="ORF">SLNWT_1875</name>
</gene>
<dbReference type="InterPro" id="IPR036434">
    <property type="entry name" value="Beta_cellobiohydrolase_sf"/>
</dbReference>
<dbReference type="PANTHER" id="PTHR34876">
    <property type="match status" value="1"/>
</dbReference>
<dbReference type="KEGG" id="sals:SLNWT_1875"/>
<evidence type="ECO:0000256" key="10">
    <source>
        <dbReference type="PROSITE-ProRule" id="PRU10056"/>
    </source>
</evidence>
<dbReference type="EMBL" id="CP010519">
    <property type="protein sequence ID" value="AJE82251.1"/>
    <property type="molecule type" value="Genomic_DNA"/>
</dbReference>
<dbReference type="InterPro" id="IPR016288">
    <property type="entry name" value="Beta_cellobiohydrolase"/>
</dbReference>
<keyword evidence="13" id="KW-1185">Reference proteome</keyword>
<comment type="similarity">
    <text evidence="11">Belongs to the glycosyl hydrolase family 6.</text>
</comment>
<protein>
    <recommendedName>
        <fullName evidence="11">Glucanase</fullName>
        <ecNumber evidence="11">3.2.1.-</ecNumber>
    </recommendedName>
</protein>
<dbReference type="Proteomes" id="UP000031523">
    <property type="component" value="Chromosome"/>
</dbReference>
<evidence type="ECO:0000313" key="13">
    <source>
        <dbReference type="Proteomes" id="UP000031523"/>
    </source>
</evidence>
<evidence type="ECO:0000256" key="9">
    <source>
        <dbReference type="PIRSR" id="PIRSR001100-2"/>
    </source>
</evidence>
<feature type="binding site" evidence="9">
    <location>
        <position position="314"/>
    </location>
    <ligand>
        <name>substrate</name>
    </ligand>
</feature>
<evidence type="ECO:0000256" key="7">
    <source>
        <dbReference type="ARBA" id="ARBA00023326"/>
    </source>
</evidence>
<feature type="binding site" evidence="9">
    <location>
        <position position="124"/>
    </location>
    <ligand>
        <name>substrate</name>
    </ligand>
</feature>
<evidence type="ECO:0000256" key="4">
    <source>
        <dbReference type="ARBA" id="ARBA00023157"/>
    </source>
</evidence>
<dbReference type="Pfam" id="PF01341">
    <property type="entry name" value="Glyco_hydro_6"/>
    <property type="match status" value="1"/>
</dbReference>
<evidence type="ECO:0000256" key="11">
    <source>
        <dbReference type="RuleBase" id="RU361186"/>
    </source>
</evidence>
<organism evidence="12 13">
    <name type="scientific">Streptomyces albus (strain ATCC 21838 / DSM 41398 / FERM P-419 / JCM 4703 / NBRC 107858)</name>
    <dbReference type="NCBI Taxonomy" id="1081613"/>
    <lineage>
        <taxon>Bacteria</taxon>
        <taxon>Bacillati</taxon>
        <taxon>Actinomycetota</taxon>
        <taxon>Actinomycetes</taxon>
        <taxon>Kitasatosporales</taxon>
        <taxon>Streptomycetaceae</taxon>
        <taxon>Streptomyces</taxon>
    </lineage>
</organism>
<keyword evidence="4" id="KW-1015">Disulfide bond</keyword>
<keyword evidence="1" id="KW-0732">Signal</keyword>
<keyword evidence="6 11" id="KW-0326">Glycosidase</keyword>
<keyword evidence="5 11" id="KW-0119">Carbohydrate metabolism</keyword>
<feature type="binding site" evidence="9">
    <location>
        <position position="342"/>
    </location>
    <ligand>
        <name>substrate</name>
    </ligand>
</feature>
<evidence type="ECO:0000256" key="3">
    <source>
        <dbReference type="ARBA" id="ARBA00023001"/>
    </source>
</evidence>
<dbReference type="EC" id="3.2.1.-" evidence="11"/>
<evidence type="ECO:0000256" key="2">
    <source>
        <dbReference type="ARBA" id="ARBA00022801"/>
    </source>
</evidence>
<keyword evidence="2 11" id="KW-0378">Hydrolase</keyword>
<evidence type="ECO:0000256" key="5">
    <source>
        <dbReference type="ARBA" id="ARBA00023277"/>
    </source>
</evidence>
<reference evidence="12 13" key="1">
    <citation type="submission" date="2015-01" db="EMBL/GenBank/DDBJ databases">
        <title>Enhanced salinomycin production by adjusting the supply of polyketide extender units in Streptomyce albus DSM 41398.</title>
        <authorList>
            <person name="Lu C."/>
        </authorList>
    </citation>
    <scope>NUCLEOTIDE SEQUENCE [LARGE SCALE GENOMIC DNA]</scope>
    <source>
        <strain evidence="13">ATCC 21838 / DSM 41398 / FERM P-419 / JCM 4703 / NBRC 107858</strain>
    </source>
</reference>
<feature type="active site" description="Proton acceptor" evidence="8">
    <location>
        <position position="348"/>
    </location>
</feature>
<accession>A0A0B5EU58</accession>
<evidence type="ECO:0000256" key="8">
    <source>
        <dbReference type="PIRSR" id="PIRSR001100-1"/>
    </source>
</evidence>
<evidence type="ECO:0000256" key="6">
    <source>
        <dbReference type="ARBA" id="ARBA00023295"/>
    </source>
</evidence>
<name>A0A0B5EU58_STRA4</name>
<dbReference type="PRINTS" id="PR00733">
    <property type="entry name" value="GLHYDRLASE6"/>
</dbReference>
<dbReference type="PIRSF" id="PIRSF001100">
    <property type="entry name" value="Beta_cellobiohydrolase"/>
    <property type="match status" value="1"/>
</dbReference>
<dbReference type="PROSITE" id="PS00655">
    <property type="entry name" value="GLYCOSYL_HYDROL_F6_1"/>
    <property type="match status" value="1"/>
</dbReference>
<dbReference type="Gene3D" id="3.20.20.40">
    <property type="entry name" value="1, 4-beta cellobiohydrolase"/>
    <property type="match status" value="1"/>
</dbReference>
<dbReference type="InterPro" id="IPR001524">
    <property type="entry name" value="Glyco_hydro_6_CS"/>
</dbReference>
<feature type="active site" description="Proton donor" evidence="8">
    <location>
        <position position="197"/>
    </location>
</feature>
<dbReference type="GO" id="GO:0004553">
    <property type="term" value="F:hydrolase activity, hydrolyzing O-glycosyl compounds"/>
    <property type="evidence" value="ECO:0007669"/>
    <property type="project" value="InterPro"/>
</dbReference>
<feature type="binding site" evidence="9">
    <location>
        <position position="243"/>
    </location>
    <ligand>
        <name>substrate</name>
    </ligand>
</feature>
<keyword evidence="7 11" id="KW-0624">Polysaccharide degradation</keyword>
<dbReference type="SUPFAM" id="SSF51989">
    <property type="entry name" value="Glycosyl hydrolases family 6, cellulases"/>
    <property type="match status" value="1"/>
</dbReference>
<evidence type="ECO:0000313" key="12">
    <source>
        <dbReference type="EMBL" id="AJE82251.1"/>
    </source>
</evidence>
<keyword evidence="3 11" id="KW-0136">Cellulose degradation</keyword>
<evidence type="ECO:0000256" key="1">
    <source>
        <dbReference type="ARBA" id="ARBA00022729"/>
    </source>
</evidence>
<dbReference type="AlphaFoldDB" id="A0A0B5EU58"/>